<feature type="compositionally biased region" description="Basic residues" evidence="1">
    <location>
        <begin position="28"/>
        <end position="45"/>
    </location>
</feature>
<gene>
    <name evidence="2" type="ORF">WG66_6587</name>
</gene>
<proteinExistence type="predicted"/>
<dbReference type="EMBL" id="LATX01001543">
    <property type="protein sequence ID" value="KTB40839.1"/>
    <property type="molecule type" value="Genomic_DNA"/>
</dbReference>
<organism evidence="2 3">
    <name type="scientific">Moniliophthora roreri</name>
    <name type="common">Frosty pod rot fungus</name>
    <name type="synonym">Monilia roreri</name>
    <dbReference type="NCBI Taxonomy" id="221103"/>
    <lineage>
        <taxon>Eukaryota</taxon>
        <taxon>Fungi</taxon>
        <taxon>Dikarya</taxon>
        <taxon>Basidiomycota</taxon>
        <taxon>Agaricomycotina</taxon>
        <taxon>Agaricomycetes</taxon>
        <taxon>Agaricomycetidae</taxon>
        <taxon>Agaricales</taxon>
        <taxon>Marasmiineae</taxon>
        <taxon>Marasmiaceae</taxon>
        <taxon>Moniliophthora</taxon>
    </lineage>
</organism>
<name>A0A0W0FWV7_MONRR</name>
<comment type="caution">
    <text evidence="2">The sequence shown here is derived from an EMBL/GenBank/DDBJ whole genome shotgun (WGS) entry which is preliminary data.</text>
</comment>
<evidence type="ECO:0000256" key="1">
    <source>
        <dbReference type="SAM" id="MobiDB-lite"/>
    </source>
</evidence>
<accession>A0A0W0FWV7</accession>
<evidence type="ECO:0000313" key="3">
    <source>
        <dbReference type="Proteomes" id="UP000054988"/>
    </source>
</evidence>
<dbReference type="Proteomes" id="UP000054988">
    <property type="component" value="Unassembled WGS sequence"/>
</dbReference>
<evidence type="ECO:0000313" key="2">
    <source>
        <dbReference type="EMBL" id="KTB40839.1"/>
    </source>
</evidence>
<sequence>MACKHKNDADSENLRVWQALEKQLAKAKASKKGGGHRQTKKAKTDKKKDKEKTHIIFVNWKKEAAFLTD</sequence>
<reference evidence="2 3" key="1">
    <citation type="submission" date="2015-12" db="EMBL/GenBank/DDBJ databases">
        <title>Draft genome sequence of Moniliophthora roreri, the causal agent of frosty pod rot of cacao.</title>
        <authorList>
            <person name="Aime M.C."/>
            <person name="Diaz-Valderrama J.R."/>
            <person name="Kijpornyongpan T."/>
            <person name="Phillips-Mora W."/>
        </authorList>
    </citation>
    <scope>NUCLEOTIDE SEQUENCE [LARGE SCALE GENOMIC DNA]</scope>
    <source>
        <strain evidence="2 3">MCA 2952</strain>
    </source>
</reference>
<feature type="region of interest" description="Disordered" evidence="1">
    <location>
        <begin position="25"/>
        <end position="51"/>
    </location>
</feature>
<protein>
    <submittedName>
        <fullName evidence="2">Uncharacterized protein</fullName>
    </submittedName>
</protein>
<dbReference type="AlphaFoldDB" id="A0A0W0FWV7"/>